<gene>
    <name evidence="1" type="ORF">QFC20_001173</name>
</gene>
<comment type="caution">
    <text evidence="1">The sequence shown here is derived from an EMBL/GenBank/DDBJ whole genome shotgun (WGS) entry which is preliminary data.</text>
</comment>
<proteinExistence type="predicted"/>
<reference evidence="1" key="1">
    <citation type="submission" date="2023-04" db="EMBL/GenBank/DDBJ databases">
        <title>Draft Genome sequencing of Naganishia species isolated from polar environments using Oxford Nanopore Technology.</title>
        <authorList>
            <person name="Leo P."/>
            <person name="Venkateswaran K."/>
        </authorList>
    </citation>
    <scope>NUCLEOTIDE SEQUENCE</scope>
    <source>
        <strain evidence="1">MNA-CCFEE 5262</strain>
    </source>
</reference>
<keyword evidence="2" id="KW-1185">Reference proteome</keyword>
<dbReference type="EMBL" id="JASBWS010000006">
    <property type="protein sequence ID" value="KAJ9115305.1"/>
    <property type="molecule type" value="Genomic_DNA"/>
</dbReference>
<evidence type="ECO:0000313" key="1">
    <source>
        <dbReference type="EMBL" id="KAJ9115305.1"/>
    </source>
</evidence>
<accession>A0ACC2WVW0</accession>
<name>A0ACC2WVW0_9TREE</name>
<protein>
    <submittedName>
        <fullName evidence="1">Uncharacterized protein</fullName>
    </submittedName>
</protein>
<dbReference type="Proteomes" id="UP001230649">
    <property type="component" value="Unassembled WGS sequence"/>
</dbReference>
<evidence type="ECO:0000313" key="2">
    <source>
        <dbReference type="Proteomes" id="UP001230649"/>
    </source>
</evidence>
<sequence>MSTSIPEKMKCILVKNGKGTADDLYMGEEQVPTLEKGQVLVKVKAFGLNRMDIMQREGKYPLPAQASKTIMGVEFSGEIVKMKEDGLKSYNGEEWKDGDQVFGLAYGGAYAEYIAISSQMIIRKPESLSWIEAAGVPENWMTAFQALFLEGNFKKGENVLIHAGASGVGVAANQLAVAFGANKIFTTAGTADKVAFLDKLSGGKVHPINYREQNFEDEVRKIDEKGVDNIAYDEMSVGPNYWNKNISLLRQDGRMIILAFLSGATLPDKASFAPLLFKRLTIRGTTLRSRAPEYQGELLGRFEKEALPMIVKGDMKVSVHDVYDWEKVADAHKEMEANKNSGKIVLEIK</sequence>
<organism evidence="1 2">
    <name type="scientific">Naganishia adeliensis</name>
    <dbReference type="NCBI Taxonomy" id="92952"/>
    <lineage>
        <taxon>Eukaryota</taxon>
        <taxon>Fungi</taxon>
        <taxon>Dikarya</taxon>
        <taxon>Basidiomycota</taxon>
        <taxon>Agaricomycotina</taxon>
        <taxon>Tremellomycetes</taxon>
        <taxon>Filobasidiales</taxon>
        <taxon>Filobasidiaceae</taxon>
        <taxon>Naganishia</taxon>
    </lineage>
</organism>